<dbReference type="Proteomes" id="UP001153555">
    <property type="component" value="Unassembled WGS sequence"/>
</dbReference>
<dbReference type="AlphaFoldDB" id="A0A9N7R987"/>
<keyword evidence="4" id="KW-1185">Reference proteome</keyword>
<dbReference type="Pfam" id="PF02458">
    <property type="entry name" value="Transferase"/>
    <property type="match status" value="1"/>
</dbReference>
<dbReference type="InterPro" id="IPR050317">
    <property type="entry name" value="Plant_Fungal_Acyltransferase"/>
</dbReference>
<feature type="region of interest" description="Disordered" evidence="2">
    <location>
        <begin position="57"/>
        <end position="77"/>
    </location>
</feature>
<evidence type="ECO:0000313" key="3">
    <source>
        <dbReference type="EMBL" id="CAA0817666.1"/>
    </source>
</evidence>
<comment type="caution">
    <text evidence="3">The sequence shown here is derived from an EMBL/GenBank/DDBJ whole genome shotgun (WGS) entry which is preliminary data.</text>
</comment>
<evidence type="ECO:0000313" key="4">
    <source>
        <dbReference type="Proteomes" id="UP001153555"/>
    </source>
</evidence>
<gene>
    <name evidence="3" type="ORF">SHERM_17141</name>
</gene>
<dbReference type="EMBL" id="CACSLK010016395">
    <property type="protein sequence ID" value="CAA0817666.1"/>
    <property type="molecule type" value="Genomic_DNA"/>
</dbReference>
<feature type="compositionally biased region" description="Polar residues" evidence="2">
    <location>
        <begin position="68"/>
        <end position="77"/>
    </location>
</feature>
<proteinExistence type="inferred from homology"/>
<comment type="similarity">
    <text evidence="1">Belongs to the plant acyltransferase family.</text>
</comment>
<dbReference type="PANTHER" id="PTHR31642:SF231">
    <property type="entry name" value="BAHD FAMILY ACYLTRANSFERASE, CLADE V"/>
    <property type="match status" value="1"/>
</dbReference>
<sequence length="204" mass="22350">MFRCGGFVLGFSTNHAILDGKSAAQMFLNLGSAARGHGLLTPQVNPDRTPFKARSPPQIRFPHHEYSSAPTKTTSFTSRHRSSPVVFSDKYTHKVFPFLPQTLASLKSKAGPGGGSTFDVLLAHIWRARTRAMMMADDDDNGETTVLFAVDVREKVGPPPLGEDFAGNAVITGFARAKTRDLIDGSLGFGRERMERFMAFVFDI</sequence>
<dbReference type="InterPro" id="IPR023213">
    <property type="entry name" value="CAT-like_dom_sf"/>
</dbReference>
<evidence type="ECO:0000256" key="2">
    <source>
        <dbReference type="SAM" id="MobiDB-lite"/>
    </source>
</evidence>
<reference evidence="3" key="1">
    <citation type="submission" date="2019-12" db="EMBL/GenBank/DDBJ databases">
        <authorList>
            <person name="Scholes J."/>
        </authorList>
    </citation>
    <scope>NUCLEOTIDE SEQUENCE</scope>
</reference>
<protein>
    <submittedName>
        <fullName evidence="3">HXXXD-type acyl-transferase family protein</fullName>
    </submittedName>
</protein>
<dbReference type="Gene3D" id="3.30.559.10">
    <property type="entry name" value="Chloramphenicol acetyltransferase-like domain"/>
    <property type="match status" value="2"/>
</dbReference>
<name>A0A9N7R987_STRHE</name>
<dbReference type="GO" id="GO:0016747">
    <property type="term" value="F:acyltransferase activity, transferring groups other than amino-acyl groups"/>
    <property type="evidence" value="ECO:0007669"/>
    <property type="project" value="TreeGrafter"/>
</dbReference>
<organism evidence="3 4">
    <name type="scientific">Striga hermonthica</name>
    <name type="common">Purple witchweed</name>
    <name type="synonym">Buchnera hermonthica</name>
    <dbReference type="NCBI Taxonomy" id="68872"/>
    <lineage>
        <taxon>Eukaryota</taxon>
        <taxon>Viridiplantae</taxon>
        <taxon>Streptophyta</taxon>
        <taxon>Embryophyta</taxon>
        <taxon>Tracheophyta</taxon>
        <taxon>Spermatophyta</taxon>
        <taxon>Magnoliopsida</taxon>
        <taxon>eudicotyledons</taxon>
        <taxon>Gunneridae</taxon>
        <taxon>Pentapetalae</taxon>
        <taxon>asterids</taxon>
        <taxon>lamiids</taxon>
        <taxon>Lamiales</taxon>
        <taxon>Orobanchaceae</taxon>
        <taxon>Buchnereae</taxon>
        <taxon>Striga</taxon>
    </lineage>
</organism>
<dbReference type="PANTHER" id="PTHR31642">
    <property type="entry name" value="TRICHOTHECENE 3-O-ACETYLTRANSFERASE"/>
    <property type="match status" value="1"/>
</dbReference>
<dbReference type="OrthoDB" id="671439at2759"/>
<accession>A0A9N7R987</accession>
<evidence type="ECO:0000256" key="1">
    <source>
        <dbReference type="ARBA" id="ARBA00009861"/>
    </source>
</evidence>